<feature type="binding site" evidence="1">
    <location>
        <position position="115"/>
    </location>
    <ligand>
        <name>Mn(2+)</name>
        <dbReference type="ChEBI" id="CHEBI:29035"/>
        <label>2</label>
    </ligand>
</feature>
<dbReference type="GO" id="GO:0016787">
    <property type="term" value="F:hydrolase activity"/>
    <property type="evidence" value="ECO:0007669"/>
    <property type="project" value="UniProtKB-KW"/>
</dbReference>
<feature type="binding site" evidence="1">
    <location>
        <position position="176"/>
    </location>
    <ligand>
        <name>Mn(2+)</name>
        <dbReference type="ChEBI" id="CHEBI:29035"/>
        <label>2</label>
    </ligand>
</feature>
<protein>
    <submittedName>
        <fullName evidence="3">Amidohydrolase</fullName>
    </submittedName>
</protein>
<keyword evidence="4" id="KW-1185">Reference proteome</keyword>
<dbReference type="RefSeq" id="WP_092365045.1">
    <property type="nucleotide sequence ID" value="NZ_FOIM01000015.1"/>
</dbReference>
<keyword evidence="1" id="KW-0464">Manganese</keyword>
<dbReference type="Gene3D" id="3.30.70.360">
    <property type="match status" value="1"/>
</dbReference>
<feature type="binding site" evidence="1">
    <location>
        <position position="376"/>
    </location>
    <ligand>
        <name>Mn(2+)</name>
        <dbReference type="ChEBI" id="CHEBI:29035"/>
        <label>2</label>
    </ligand>
</feature>
<dbReference type="PANTHER" id="PTHR11014">
    <property type="entry name" value="PEPTIDASE M20 FAMILY MEMBER"/>
    <property type="match status" value="1"/>
</dbReference>
<dbReference type="NCBIfam" id="TIGR01891">
    <property type="entry name" value="amidohydrolases"/>
    <property type="match status" value="1"/>
</dbReference>
<sequence length="435" mass="47993">MNTEEIVRRSREMLDYAVEMRRHFHRHPEPTSREFETVRFLCGQLDRMGISYVNIPDGGILAEIPGKRPEDSETAPHVLLRADCDALTMEESPENGRGPRCCLSTNSGVAHMCGHDGHMAMLLGAAKLLTEMVPGNVNGTVYLLFERGEEGGNCIYYVMKYIQARKIRIDSCYAIHVDPDLPSGTFWIREGASHAGNVNFEIGLTGKGGHGSRPDLSNSPIDCFVSIMNQLKDVRMKYISPADLLTVNIGSVQCGQKRNIVPEYLEFKGTARFYSQEAGGIFKEKLDAIVKSNAVLYGCRPEYKVFSGPSLPLINNGEAAAIAAEAVTELFGPECLTEGKLGLGSESFSTLAAYYPSVMARLGVRNEALGAVADLHNPHFDLDEEALKYGIASHAAYALSYLERCPRIPFEPFEGTADDLLKLMNRPVPKRYDET</sequence>
<reference evidence="4" key="1">
    <citation type="submission" date="2016-10" db="EMBL/GenBank/DDBJ databases">
        <authorList>
            <person name="Varghese N."/>
            <person name="Submissions S."/>
        </authorList>
    </citation>
    <scope>NUCLEOTIDE SEQUENCE [LARGE SCALE GENOMIC DNA]</scope>
    <source>
        <strain evidence="4">NLAE-zl-G277</strain>
    </source>
</reference>
<keyword evidence="3" id="KW-0378">Hydrolase</keyword>
<keyword evidence="1" id="KW-0479">Metal-binding</keyword>
<evidence type="ECO:0000256" key="1">
    <source>
        <dbReference type="PIRSR" id="PIRSR005962-1"/>
    </source>
</evidence>
<feature type="domain" description="Peptidase M20 dimerisation" evidence="2">
    <location>
        <begin position="193"/>
        <end position="294"/>
    </location>
</feature>
<organism evidence="3 4">
    <name type="scientific">Enterocloster lavalensis</name>
    <dbReference type="NCBI Taxonomy" id="460384"/>
    <lineage>
        <taxon>Bacteria</taxon>
        <taxon>Bacillati</taxon>
        <taxon>Bacillota</taxon>
        <taxon>Clostridia</taxon>
        <taxon>Lachnospirales</taxon>
        <taxon>Lachnospiraceae</taxon>
        <taxon>Enterocloster</taxon>
    </lineage>
</organism>
<dbReference type="InterPro" id="IPR002933">
    <property type="entry name" value="Peptidase_M20"/>
</dbReference>
<dbReference type="PANTHER" id="PTHR11014:SF63">
    <property type="entry name" value="METALLOPEPTIDASE, PUTATIVE (AFU_ORTHOLOGUE AFUA_6G09600)-RELATED"/>
    <property type="match status" value="1"/>
</dbReference>
<dbReference type="SUPFAM" id="SSF55031">
    <property type="entry name" value="Bacterial exopeptidase dimerisation domain"/>
    <property type="match status" value="1"/>
</dbReference>
<feature type="binding site" evidence="1">
    <location>
        <position position="113"/>
    </location>
    <ligand>
        <name>Mn(2+)</name>
        <dbReference type="ChEBI" id="CHEBI:29035"/>
        <label>2</label>
    </ligand>
</feature>
<name>A0A1I0HB34_9FIRM</name>
<dbReference type="InterPro" id="IPR036264">
    <property type="entry name" value="Bact_exopeptidase_dim_dom"/>
</dbReference>
<dbReference type="Pfam" id="PF01546">
    <property type="entry name" value="Peptidase_M20"/>
    <property type="match status" value="1"/>
</dbReference>
<dbReference type="EMBL" id="FOIM01000015">
    <property type="protein sequence ID" value="SET80047.1"/>
    <property type="molecule type" value="Genomic_DNA"/>
</dbReference>
<proteinExistence type="predicted"/>
<dbReference type="PIRSF" id="PIRSF005962">
    <property type="entry name" value="Pept_M20D_amidohydro"/>
    <property type="match status" value="1"/>
</dbReference>
<dbReference type="InterPro" id="IPR011650">
    <property type="entry name" value="Peptidase_M20_dimer"/>
</dbReference>
<dbReference type="Gene3D" id="3.40.630.10">
    <property type="entry name" value="Zn peptidases"/>
    <property type="match status" value="1"/>
</dbReference>
<comment type="cofactor">
    <cofactor evidence="1">
        <name>Mn(2+)</name>
        <dbReference type="ChEBI" id="CHEBI:29035"/>
    </cofactor>
    <text evidence="1">The Mn(2+) ion enhances activity.</text>
</comment>
<feature type="binding site" evidence="1">
    <location>
        <position position="150"/>
    </location>
    <ligand>
        <name>Mn(2+)</name>
        <dbReference type="ChEBI" id="CHEBI:29035"/>
        <label>2</label>
    </ligand>
</feature>
<evidence type="ECO:0000259" key="2">
    <source>
        <dbReference type="Pfam" id="PF07687"/>
    </source>
</evidence>
<accession>A0A1I0HB34</accession>
<evidence type="ECO:0000313" key="4">
    <source>
        <dbReference type="Proteomes" id="UP000198508"/>
    </source>
</evidence>
<dbReference type="STRING" id="460384.SAMN05216313_1156"/>
<evidence type="ECO:0000313" key="3">
    <source>
        <dbReference type="EMBL" id="SET80047.1"/>
    </source>
</evidence>
<dbReference type="Pfam" id="PF07687">
    <property type="entry name" value="M20_dimer"/>
    <property type="match status" value="1"/>
</dbReference>
<dbReference type="Proteomes" id="UP000198508">
    <property type="component" value="Unassembled WGS sequence"/>
</dbReference>
<dbReference type="InterPro" id="IPR017439">
    <property type="entry name" value="Amidohydrolase"/>
</dbReference>
<gene>
    <name evidence="3" type="ORF">SAMN05216313_1156</name>
</gene>
<dbReference type="SUPFAM" id="SSF53187">
    <property type="entry name" value="Zn-dependent exopeptidases"/>
    <property type="match status" value="1"/>
</dbReference>
<dbReference type="AlphaFoldDB" id="A0A1I0HB34"/>
<dbReference type="GO" id="GO:0046872">
    <property type="term" value="F:metal ion binding"/>
    <property type="evidence" value="ECO:0007669"/>
    <property type="project" value="UniProtKB-KW"/>
</dbReference>